<dbReference type="GO" id="GO:0042274">
    <property type="term" value="P:ribosomal small subunit biogenesis"/>
    <property type="evidence" value="ECO:0007669"/>
    <property type="project" value="UniProtKB-ARBA"/>
</dbReference>
<comment type="caution">
    <text evidence="2">The sequence shown here is derived from an EMBL/GenBank/DDBJ whole genome shotgun (WGS) entry which is preliminary data.</text>
</comment>
<dbReference type="Gene3D" id="3.40.50.10480">
    <property type="entry name" value="Probable brix-domain ribosomal biogenesis protein"/>
    <property type="match status" value="1"/>
</dbReference>
<dbReference type="EMBL" id="JBJKFK010000541">
    <property type="protein sequence ID" value="KAL3316425.1"/>
    <property type="molecule type" value="Genomic_DNA"/>
</dbReference>
<dbReference type="InterPro" id="IPR007109">
    <property type="entry name" value="Brix"/>
</dbReference>
<dbReference type="PANTHER" id="PTHR22734">
    <property type="entry name" value="U3 SMALL NUCLEOLAR RIBONUCLEOPROTEIN PROTEIN IMP4"/>
    <property type="match status" value="1"/>
</dbReference>
<reference evidence="2 3" key="1">
    <citation type="submission" date="2024-11" db="EMBL/GenBank/DDBJ databases">
        <title>Adaptive evolution of stress response genes in parasites aligns with host niche diversity.</title>
        <authorList>
            <person name="Hahn C."/>
            <person name="Resl P."/>
        </authorList>
    </citation>
    <scope>NUCLEOTIDE SEQUENCE [LARGE SCALE GENOMIC DNA]</scope>
    <source>
        <strain evidence="2">EGGRZ-B1_66</strain>
        <tissue evidence="2">Body</tissue>
    </source>
</reference>
<evidence type="ECO:0000313" key="2">
    <source>
        <dbReference type="EMBL" id="KAL3316425.1"/>
    </source>
</evidence>
<protein>
    <submittedName>
        <fullName evidence="2">SnoRNA-binding rRNA-processing protein imp4</fullName>
    </submittedName>
</protein>
<evidence type="ECO:0000313" key="3">
    <source>
        <dbReference type="Proteomes" id="UP001626550"/>
    </source>
</evidence>
<dbReference type="SMART" id="SM00879">
    <property type="entry name" value="Brix"/>
    <property type="match status" value="1"/>
</dbReference>
<dbReference type="PROSITE" id="PS50833">
    <property type="entry name" value="BRIX"/>
    <property type="match status" value="1"/>
</dbReference>
<dbReference type="GO" id="GO:0005654">
    <property type="term" value="C:nucleoplasm"/>
    <property type="evidence" value="ECO:0007669"/>
    <property type="project" value="UniProtKB-ARBA"/>
</dbReference>
<sequence>MQQIRLKREFIYHRSVEVARKVRKDKRNLIRTAVSEGKQIPKNLRDEALDINEDLDWSDDGAEAIENPEDDEYFWAGKEDPNVVITTSRDPSSKLKEFAKELRFLVPNATKINRGNYHIGDLMNSCISKQVTDFVVVNETRGVPDTLIISHLPYGPTAKFTLYNVESKTNLPNHEKGDGSKMPQTYPHHIINGLNSKLGKRVACILKHLFPVPRDETKRLVTWYETDDIIRVRHHTFKYVDKKLELTEHGPRFDLRLYKIWRGPLHEEKTAEVEWVFKPYMNTMYKRRLLSNENEKNDVEEEDEQV</sequence>
<organism evidence="2 3">
    <name type="scientific">Cichlidogyrus casuarinus</name>
    <dbReference type="NCBI Taxonomy" id="1844966"/>
    <lineage>
        <taxon>Eukaryota</taxon>
        <taxon>Metazoa</taxon>
        <taxon>Spiralia</taxon>
        <taxon>Lophotrochozoa</taxon>
        <taxon>Platyhelminthes</taxon>
        <taxon>Monogenea</taxon>
        <taxon>Monopisthocotylea</taxon>
        <taxon>Dactylogyridea</taxon>
        <taxon>Ancyrocephalidae</taxon>
        <taxon>Cichlidogyrus</taxon>
    </lineage>
</organism>
<dbReference type="PANTHER" id="PTHR22734:SF2">
    <property type="entry name" value="U3 SMALL NUCLEOLAR RIBONUCLEOPROTEIN PROTEIN IMP4"/>
    <property type="match status" value="1"/>
</dbReference>
<dbReference type="AlphaFoldDB" id="A0ABD2QA33"/>
<dbReference type="Proteomes" id="UP001626550">
    <property type="component" value="Unassembled WGS sequence"/>
</dbReference>
<feature type="domain" description="Brix" evidence="1">
    <location>
        <begin position="81"/>
        <end position="266"/>
    </location>
</feature>
<dbReference type="InterPro" id="IPR044281">
    <property type="entry name" value="IMP4/RPF1"/>
</dbReference>
<dbReference type="Pfam" id="PF04427">
    <property type="entry name" value="Brix"/>
    <property type="match status" value="1"/>
</dbReference>
<dbReference type="FunFam" id="3.40.50.10480:FF:000001">
    <property type="entry name" value="IMP4, U3 small nucleolar ribonucleoprotein"/>
    <property type="match status" value="1"/>
</dbReference>
<dbReference type="SUPFAM" id="SSF52954">
    <property type="entry name" value="Class II aaRS ABD-related"/>
    <property type="match status" value="1"/>
</dbReference>
<proteinExistence type="predicted"/>
<dbReference type="GO" id="GO:0032040">
    <property type="term" value="C:small-subunit processome"/>
    <property type="evidence" value="ECO:0007669"/>
    <property type="project" value="UniProtKB-ARBA"/>
</dbReference>
<gene>
    <name evidence="2" type="primary">IMP4</name>
    <name evidence="2" type="ORF">Ciccas_004927</name>
</gene>
<accession>A0ABD2QA33</accession>
<name>A0ABD2QA33_9PLAT</name>
<keyword evidence="3" id="KW-1185">Reference proteome</keyword>
<evidence type="ECO:0000259" key="1">
    <source>
        <dbReference type="PROSITE" id="PS50833"/>
    </source>
</evidence>
<dbReference type="GO" id="GO:0034457">
    <property type="term" value="C:Mpp10 complex"/>
    <property type="evidence" value="ECO:0007669"/>
    <property type="project" value="UniProtKB-ARBA"/>
</dbReference>